<organism evidence="3 4">
    <name type="scientific">Humitalea rosea</name>
    <dbReference type="NCBI Taxonomy" id="990373"/>
    <lineage>
        <taxon>Bacteria</taxon>
        <taxon>Pseudomonadati</taxon>
        <taxon>Pseudomonadota</taxon>
        <taxon>Alphaproteobacteria</taxon>
        <taxon>Acetobacterales</taxon>
        <taxon>Roseomonadaceae</taxon>
        <taxon>Humitalea</taxon>
    </lineage>
</organism>
<dbReference type="RefSeq" id="WP_111396290.1">
    <property type="nucleotide sequence ID" value="NZ_QKYU01000001.1"/>
</dbReference>
<dbReference type="PANTHER" id="PTHR38595">
    <property type="entry name" value="CYTOPLASMIC PROTEIN-RELATED"/>
    <property type="match status" value="1"/>
</dbReference>
<dbReference type="OrthoDB" id="119583at2"/>
<dbReference type="SUPFAM" id="SSF160719">
    <property type="entry name" value="gpW/gp25-like"/>
    <property type="match status" value="1"/>
</dbReference>
<name>A0A2W7KR05_9PROT</name>
<dbReference type="NCBIfam" id="TIGR03357">
    <property type="entry name" value="VI_zyme"/>
    <property type="match status" value="1"/>
</dbReference>
<dbReference type="InterPro" id="IPR007048">
    <property type="entry name" value="IraD/Gp25-like"/>
</dbReference>
<dbReference type="Proteomes" id="UP000249688">
    <property type="component" value="Unassembled WGS sequence"/>
</dbReference>
<feature type="region of interest" description="Disordered" evidence="1">
    <location>
        <begin position="1"/>
        <end position="23"/>
    </location>
</feature>
<accession>A0A2W7KR05</accession>
<dbReference type="Pfam" id="PF04965">
    <property type="entry name" value="GPW_gp25"/>
    <property type="match status" value="1"/>
</dbReference>
<gene>
    <name evidence="3" type="ORF">C8P66_101227</name>
</gene>
<feature type="compositionally biased region" description="Gly residues" evidence="1">
    <location>
        <begin position="13"/>
        <end position="23"/>
    </location>
</feature>
<reference evidence="3 4" key="1">
    <citation type="submission" date="2018-06" db="EMBL/GenBank/DDBJ databases">
        <title>Genomic Encyclopedia of Archaeal and Bacterial Type Strains, Phase II (KMG-II): from individual species to whole genera.</title>
        <authorList>
            <person name="Goeker M."/>
        </authorList>
    </citation>
    <scope>NUCLEOTIDE SEQUENCE [LARGE SCALE GENOMIC DNA]</scope>
    <source>
        <strain evidence="3 4">DSM 24525</strain>
    </source>
</reference>
<dbReference type="Gene3D" id="3.10.450.40">
    <property type="match status" value="1"/>
</dbReference>
<dbReference type="InterPro" id="IPR053176">
    <property type="entry name" value="T6SS_TssE1-like"/>
</dbReference>
<feature type="compositionally biased region" description="Basic and acidic residues" evidence="1">
    <location>
        <begin position="1"/>
        <end position="12"/>
    </location>
</feature>
<keyword evidence="4" id="KW-1185">Reference proteome</keyword>
<evidence type="ECO:0000313" key="3">
    <source>
        <dbReference type="EMBL" id="PZW51010.1"/>
    </source>
</evidence>
<sequence length="180" mass="19979">MGERYGSERGGERSGGTGGVRGGGLRVRLPLLDRLLDSDPGAERDRPLTPALALETLRTAVRRDLEALLNARRRRWPLPMSTPELLASPLGYGIPDATSGAYALEERRQALALEVERVIRRFEPRLLSVKVTLRESGNELDRTLRLKVDAVLRTDPIPEPISFETVVEAVSHEVRVAEPR</sequence>
<dbReference type="PANTHER" id="PTHR38595:SF1">
    <property type="entry name" value="TYPE VI SECRETION SYSTEM COMPONENT TSSE1"/>
    <property type="match status" value="1"/>
</dbReference>
<dbReference type="EMBL" id="QKYU01000001">
    <property type="protein sequence ID" value="PZW51010.1"/>
    <property type="molecule type" value="Genomic_DNA"/>
</dbReference>
<proteinExistence type="predicted"/>
<dbReference type="AlphaFoldDB" id="A0A2W7KR05"/>
<dbReference type="InterPro" id="IPR017737">
    <property type="entry name" value="TssE1-like"/>
</dbReference>
<evidence type="ECO:0000313" key="4">
    <source>
        <dbReference type="Proteomes" id="UP000249688"/>
    </source>
</evidence>
<protein>
    <submittedName>
        <fullName evidence="3">Type VI secretion system protein ImpF</fullName>
    </submittedName>
</protein>
<evidence type="ECO:0000256" key="1">
    <source>
        <dbReference type="SAM" id="MobiDB-lite"/>
    </source>
</evidence>
<evidence type="ECO:0000259" key="2">
    <source>
        <dbReference type="Pfam" id="PF04965"/>
    </source>
</evidence>
<feature type="domain" description="IraD/Gp25-like" evidence="2">
    <location>
        <begin position="56"/>
        <end position="156"/>
    </location>
</feature>
<comment type="caution">
    <text evidence="3">The sequence shown here is derived from an EMBL/GenBank/DDBJ whole genome shotgun (WGS) entry which is preliminary data.</text>
</comment>